<evidence type="ECO:0000256" key="1">
    <source>
        <dbReference type="SAM" id="MobiDB-lite"/>
    </source>
</evidence>
<feature type="compositionally biased region" description="Low complexity" evidence="1">
    <location>
        <begin position="926"/>
        <end position="936"/>
    </location>
</feature>
<dbReference type="InterPro" id="IPR011990">
    <property type="entry name" value="TPR-like_helical_dom_sf"/>
</dbReference>
<dbReference type="EMBL" id="BSDZ01000094">
    <property type="protein sequence ID" value="GLI70358.1"/>
    <property type="molecule type" value="Genomic_DNA"/>
</dbReference>
<feature type="compositionally biased region" description="Gly residues" evidence="1">
    <location>
        <begin position="448"/>
        <end position="463"/>
    </location>
</feature>
<gene>
    <name evidence="2" type="ORF">VaNZ11_015133</name>
</gene>
<dbReference type="Pfam" id="PF13424">
    <property type="entry name" value="TPR_12"/>
    <property type="match status" value="1"/>
</dbReference>
<dbReference type="Gene3D" id="1.25.40.10">
    <property type="entry name" value="Tetratricopeptide repeat domain"/>
    <property type="match status" value="2"/>
</dbReference>
<feature type="region of interest" description="Disordered" evidence="1">
    <location>
        <begin position="924"/>
        <end position="956"/>
    </location>
</feature>
<feature type="region of interest" description="Disordered" evidence="1">
    <location>
        <begin position="445"/>
        <end position="475"/>
    </location>
</feature>
<dbReference type="SUPFAM" id="SSF48452">
    <property type="entry name" value="TPR-like"/>
    <property type="match status" value="1"/>
</dbReference>
<name>A0ABQ5SLK8_9CHLO</name>
<sequence length="1441" mass="147469">MGHSKSKHASPKERVTCLDFPMRLSSQASCSARPRNDTVTTPGFAIGIRLSWLVASLPGDYTSKVQGVMEDIILPQVPAGCGSDSVAFGPATHVVLVHPSTPWNAFIAAILNHVCIDFKGALLAADALLSPRSPLASFVASNSQPTVTGSKYVDLDGWAYEQGSVDNQYHSTFLHIDFLSNAANITTPSSTVMSQTQPQSAAMSVCNPVSGDAAERVLSRMPGEPAALLVVDPAGAIFTDPRAIHAIAAAIAFLRQSTCASDLVTPLPLPQQEQQNYQQQHRGLAGSSVAVASTSGVAAGTAARPLCFELASSFDGADWAPVVEAFGRLPGNLPDDSAAVSISVCEAVLEAARQQYICRLPLLHTFASHVSFSREAEYGCSFVNNSLGASGMSSVGATIGGGGPSATDGGAPGAVLPRIQRNLLPGQIETAEKLAVIKGEVEERADYGEGGDGGEPGDGGSDGGRGHGPDSQSGITRFARDLFSGSTVRRPAPALPVADPEALTLVRRSRSLTESLIHVCATSARHVRLPGRSCNSLLAAGAATATAATQPVVFTGGHGAVGASSAAAPTVASTGACAPSAAGVGGAAAIMAYSFRGGCAHSGVSVRFPAAVVTSSASAECLSSPNTIIVDTSSAQQGSACTYLHYASALVSGGSSTGCCPEGTSHMVAFAVEAARRYAALLEAVGLWAPASKVLEACLCTTGARWGHRSSRMAALLTQLGRLQQMQGLYRTAEVTWRQALEALDSIHGPDGVPVLQCRVALAQVLAALREPEAETMMRHALASLDAALGPMAPATLTAREAVASFLAQASRWVEAEVAYQALLQAMEEAAPPPPPLGPTQHVASELWPPSGSPMAAAPPAPAPAAAAAAMSLGVAPVRQRQAGSVSSPQHYAVARAPHRVASQQHLLAGMSHVSGPRQVEALHNTSTSPASAATARGAPMKSDSRSRMAWGTYPNTPGLGAAPAATAAAASDVGSTATSRSFGNSGGSAAAAAIAAVASCAGNMSGPYHCSALPSLQSSIGLPVIVAPTATPTPSMLPKLLAHDMDYKVSISVAVTENPLPSMGTSRGGFGGHHVGIHGNADPLAWSNTAAALADVVAAVHREYGGVNELYDGMHLAGPEGSTAADLAALAAVCPRSGACIAAVVNVRRLTDASALYDAAIAARRAVLDAAHPAMVDLQLRYARHLSAAGEHGRAEEICRFALHQLMLAPPPYWAHRRHGAGSLDACHHPAEVGLRQTLGAVLLAGGSLAAATAALTAAVDVADKLVEIGDLAAADMRRIEALDTLAGVLWQRAQLAQAGGSGSGAASAASPPDSARLSYGMRAIEYKRQALELRKAVCGERHERVMAGWVALGQMQEAGGNLAAAERAFECAADVALHRHNRLSAATKAIFRQLQRVYQAQGRTADAQVLGHMYRLKGGLLSSTVPSPPPVAPTAAAQA</sequence>
<dbReference type="PANTHER" id="PTHR46082">
    <property type="entry name" value="ATP/GTP-BINDING PROTEIN-RELATED"/>
    <property type="match status" value="1"/>
</dbReference>
<accession>A0ABQ5SLK8</accession>
<comment type="caution">
    <text evidence="2">The sequence shown here is derived from an EMBL/GenBank/DDBJ whole genome shotgun (WGS) entry which is preliminary data.</text>
</comment>
<dbReference type="PANTHER" id="PTHR46082:SF6">
    <property type="entry name" value="AAA+ ATPASE DOMAIN-CONTAINING PROTEIN-RELATED"/>
    <property type="match status" value="1"/>
</dbReference>
<dbReference type="InterPro" id="IPR053137">
    <property type="entry name" value="NLR-like"/>
</dbReference>
<organism evidence="2 3">
    <name type="scientific">Volvox africanus</name>
    <dbReference type="NCBI Taxonomy" id="51714"/>
    <lineage>
        <taxon>Eukaryota</taxon>
        <taxon>Viridiplantae</taxon>
        <taxon>Chlorophyta</taxon>
        <taxon>core chlorophytes</taxon>
        <taxon>Chlorophyceae</taxon>
        <taxon>CS clade</taxon>
        <taxon>Chlamydomonadales</taxon>
        <taxon>Volvocaceae</taxon>
        <taxon>Volvox</taxon>
    </lineage>
</organism>
<evidence type="ECO:0000313" key="2">
    <source>
        <dbReference type="EMBL" id="GLI70358.1"/>
    </source>
</evidence>
<keyword evidence="3" id="KW-1185">Reference proteome</keyword>
<proteinExistence type="predicted"/>
<protein>
    <submittedName>
        <fullName evidence="2">Uncharacterized protein</fullName>
    </submittedName>
</protein>
<dbReference type="Proteomes" id="UP001165090">
    <property type="component" value="Unassembled WGS sequence"/>
</dbReference>
<reference evidence="2 3" key="1">
    <citation type="journal article" date="2023" name="IScience">
        <title>Expanded male sex-determining region conserved during the evolution of homothallism in the green alga Volvox.</title>
        <authorList>
            <person name="Yamamoto K."/>
            <person name="Matsuzaki R."/>
            <person name="Mahakham W."/>
            <person name="Heman W."/>
            <person name="Sekimoto H."/>
            <person name="Kawachi M."/>
            <person name="Minakuchi Y."/>
            <person name="Toyoda A."/>
            <person name="Nozaki H."/>
        </authorList>
    </citation>
    <scope>NUCLEOTIDE SEQUENCE [LARGE SCALE GENOMIC DNA]</scope>
    <source>
        <strain evidence="2 3">NIES-4468</strain>
    </source>
</reference>
<evidence type="ECO:0000313" key="3">
    <source>
        <dbReference type="Proteomes" id="UP001165090"/>
    </source>
</evidence>